<dbReference type="GO" id="GO:0005737">
    <property type="term" value="C:cytoplasm"/>
    <property type="evidence" value="ECO:0007669"/>
    <property type="project" value="UniProtKB-SubCell"/>
</dbReference>
<evidence type="ECO:0000259" key="6">
    <source>
        <dbReference type="Pfam" id="PF24492"/>
    </source>
</evidence>
<name>A0A0L0T7B7_ALLM3</name>
<reference evidence="7 8" key="1">
    <citation type="submission" date="2009-11" db="EMBL/GenBank/DDBJ databases">
        <title>Annotation of Allomyces macrogynus ATCC 38327.</title>
        <authorList>
            <consortium name="The Broad Institute Genome Sequencing Platform"/>
            <person name="Russ C."/>
            <person name="Cuomo C."/>
            <person name="Burger G."/>
            <person name="Gray M.W."/>
            <person name="Holland P.W.H."/>
            <person name="King N."/>
            <person name="Lang F.B.F."/>
            <person name="Roger A.J."/>
            <person name="Ruiz-Trillo I."/>
            <person name="Young S.K."/>
            <person name="Zeng Q."/>
            <person name="Gargeya S."/>
            <person name="Fitzgerald M."/>
            <person name="Haas B."/>
            <person name="Abouelleil A."/>
            <person name="Alvarado L."/>
            <person name="Arachchi H.M."/>
            <person name="Berlin A."/>
            <person name="Chapman S.B."/>
            <person name="Gearin G."/>
            <person name="Goldberg J."/>
            <person name="Griggs A."/>
            <person name="Gujja S."/>
            <person name="Hansen M."/>
            <person name="Heiman D."/>
            <person name="Howarth C."/>
            <person name="Larimer J."/>
            <person name="Lui A."/>
            <person name="MacDonald P.J.P."/>
            <person name="McCowen C."/>
            <person name="Montmayeur A."/>
            <person name="Murphy C."/>
            <person name="Neiman D."/>
            <person name="Pearson M."/>
            <person name="Priest M."/>
            <person name="Roberts A."/>
            <person name="Saif S."/>
            <person name="Shea T."/>
            <person name="Sisk P."/>
            <person name="Stolte C."/>
            <person name="Sykes S."/>
            <person name="Wortman J."/>
            <person name="Nusbaum C."/>
            <person name="Birren B."/>
        </authorList>
    </citation>
    <scope>NUCLEOTIDE SEQUENCE [LARGE SCALE GENOMIC DNA]</scope>
    <source>
        <strain evidence="7 8">ATCC 38327</strain>
    </source>
</reference>
<evidence type="ECO:0000313" key="7">
    <source>
        <dbReference type="EMBL" id="KNE70625.1"/>
    </source>
</evidence>
<evidence type="ECO:0000259" key="5">
    <source>
        <dbReference type="Pfam" id="PF13001"/>
    </source>
</evidence>
<dbReference type="InterPro" id="IPR011989">
    <property type="entry name" value="ARM-like"/>
</dbReference>
<dbReference type="Pfam" id="PF13001">
    <property type="entry name" value="ECM29_N"/>
    <property type="match status" value="2"/>
</dbReference>
<dbReference type="Proteomes" id="UP000054350">
    <property type="component" value="Unassembled WGS sequence"/>
</dbReference>
<feature type="domain" description="Proteasome component Ecm29 N-terminal" evidence="5">
    <location>
        <begin position="206"/>
        <end position="464"/>
    </location>
</feature>
<comment type="subcellular location">
    <subcellularLocation>
        <location evidence="1">Cytoplasm</location>
    </subcellularLocation>
</comment>
<gene>
    <name evidence="7" type="ORF">AMAG_15381</name>
</gene>
<accession>A0A0L0T7B7</accession>
<dbReference type="STRING" id="578462.A0A0L0T7B7"/>
<protein>
    <recommendedName>
        <fullName evidence="9">TOG domain-containing protein</fullName>
    </recommendedName>
</protein>
<dbReference type="Gene3D" id="1.25.10.10">
    <property type="entry name" value="Leucine-rich Repeat Variant"/>
    <property type="match status" value="3"/>
</dbReference>
<evidence type="ECO:0000256" key="1">
    <source>
        <dbReference type="ARBA" id="ARBA00004496"/>
    </source>
</evidence>
<keyword evidence="2" id="KW-0963">Cytoplasm</keyword>
<keyword evidence="8" id="KW-1185">Reference proteome</keyword>
<dbReference type="GO" id="GO:0060090">
    <property type="term" value="F:molecular adaptor activity"/>
    <property type="evidence" value="ECO:0007669"/>
    <property type="project" value="InterPro"/>
</dbReference>
<sequence>MSANAPNPAAAAAELELIEKVELRFALAASTTQLDATVRTFLVPVLQKLASPTPGIQSKVLALLAHINARVRSEPTMHLPTQALVTLVGAAATAPLVRNFGLVYLEMALERTPATERTEWLVPLLASFAVLGSAGVVMGRAPPRQHALLASLATTCLEPLQAPPVTSDALAIKEKVSTGVPTAVWPVVLQCWAYTLRHMPPTASLAVWTTTKRAILNFTTHYVPPTASWHRAYVLFLGTCDANSALSDLADTSLRRTPLDLETPPLVSALYALYFEQNVAAHSGTGPPTVTPATPTAPANALSSLLAAATAAGSPAAPSVSVDVVTVKHKVLTALAKSKVAASAFPFCWKVIVGALFGTPPVHKLQQAGLGFLQWVARMADQAVLEQNAPEILAGTLRIVKEPPGPLTELALISLGMVLKRVPNAMTDDILTDLFDLAKAVPTHLKLALQDCLTSALLPMTTPPAHLADLVKDAPGHSSELYRWISLRFTAKLLPHALDTLALHLRLSCDASLHVRQEAEAGLQVEAPSKDAMDVDGRPTMAQLLNLVQGMPLTVDERAVAVEYVFRYLLVAQAGLQAGWVASESVRDHRFAKALKGWIEGHSEEATVMAAFLQTCLTVDGASLTLQSSCLRKLECLRLLGAQFGRNVPALVHLLFTSTSIGPMLSLAHLLDGVDVAAPTGLSVDSAPFTAAQLLLSNDAVKVTDVLKDVLGASSLVVLAALHRAPHVLSGQEVSEATLKSVFTLTSHSNVDITIKAVGCLGHLARAHPPHRVAVIEHLIKPFPNTHHAKTFPPVLLAAAEALATILAGPATRCTPYHHFDANPDVLTYDLAVTDAVLGMDTTSKPVRHAQLTYCDHLVALVPSLPDTTLDRIHDIALRALVVADWAALASQALMQVHVRYPSRSPALMPAVSRTLATAPAQAATAPAFVLFDCLVGAARDIKQPTAACLLLHLLKLAEASGAPGAAARDRSIDWSNPEAEAIREQLPVADLVPVLFRLQCHTNQAVADAIRGMVAALVKPPNLPLEEHYPAIFREIKRGLQHSAPIVRETSLLALLEVFKHHAAAGDQDTAATTTTSPVAPFLDDVLGKAALRLLDDVHESIQQAAVRACTVLCQHMPVAMAMPFVLDGLKSSAAEVTRFSLLTIKKLTADRPRQVRPHVPETVGALLEALSSLEPQVLNYLSFHVHKYDMTAEQLDAKRLMALRDSPTMAALEGLLALASTPDETTALINALVHVVRKGVGLPTRGGVARAILLLKPVSLAQVPASADLLLKSLSGAVFDANATVRHVMAAAAAHVLGSGASTSVVEKFVAHLTKQYVSSADRRRAVAGVALACARTVSARDVWGKMLAAVLPLVALGMHAEVPVPAPGAVAETGPTERDEWVDVWQAYVNSASSAATLYGAEMRSLASECLASSQDWAVQDQAARVVAWLAGGFKVEVPRDTFDRLVQLAMAHRRAALVTAVAQVGVTVEKDAARNAASWLVGEVCRTSEHVDALDVLLRAPGVATDASVAVVPLANRVGELAAVSEEEAKKKGAEAEAEKIVGVYATALVAAKDDAAITEHVARAADLVSQIARQRGASATLIQYVGRIVPLLNSASAVLVAKDVLGFPAAFQVEDGTKVTAAVEASRIAAMTVLRRMCGIPPAQQQQQAADGVETLTPVLDVAARTQVHEVMAELVSSGAFRQAPLVAEAMHELVQELQRASS</sequence>
<dbReference type="GO" id="GO:0043248">
    <property type="term" value="P:proteasome assembly"/>
    <property type="evidence" value="ECO:0007669"/>
    <property type="project" value="InterPro"/>
</dbReference>
<organism evidence="7 8">
    <name type="scientific">Allomyces macrogynus (strain ATCC 38327)</name>
    <name type="common">Allomyces javanicus var. macrogynus</name>
    <dbReference type="NCBI Taxonomy" id="578462"/>
    <lineage>
        <taxon>Eukaryota</taxon>
        <taxon>Fungi</taxon>
        <taxon>Fungi incertae sedis</taxon>
        <taxon>Blastocladiomycota</taxon>
        <taxon>Blastocladiomycetes</taxon>
        <taxon>Blastocladiales</taxon>
        <taxon>Blastocladiaceae</taxon>
        <taxon>Allomyces</taxon>
    </lineage>
</organism>
<dbReference type="InterPro" id="IPR016024">
    <property type="entry name" value="ARM-type_fold"/>
</dbReference>
<dbReference type="GO" id="GO:0000502">
    <property type="term" value="C:proteasome complex"/>
    <property type="evidence" value="ECO:0007669"/>
    <property type="project" value="UniProtKB-KW"/>
</dbReference>
<keyword evidence="4" id="KW-0647">Proteasome</keyword>
<dbReference type="eggNOG" id="KOG0915">
    <property type="taxonomic scope" value="Eukaryota"/>
</dbReference>
<dbReference type="PANTHER" id="PTHR23346">
    <property type="entry name" value="TRANSLATIONAL ACTIVATOR GCN1-RELATED"/>
    <property type="match status" value="1"/>
</dbReference>
<evidence type="ECO:0008006" key="9">
    <source>
        <dbReference type="Google" id="ProtNLM"/>
    </source>
</evidence>
<dbReference type="OrthoDB" id="16066at2759"/>
<reference evidence="8" key="2">
    <citation type="submission" date="2009-11" db="EMBL/GenBank/DDBJ databases">
        <title>The Genome Sequence of Allomyces macrogynus strain ATCC 38327.</title>
        <authorList>
            <consortium name="The Broad Institute Genome Sequencing Platform"/>
            <person name="Russ C."/>
            <person name="Cuomo C."/>
            <person name="Shea T."/>
            <person name="Young S.K."/>
            <person name="Zeng Q."/>
            <person name="Koehrsen M."/>
            <person name="Haas B."/>
            <person name="Borodovsky M."/>
            <person name="Guigo R."/>
            <person name="Alvarado L."/>
            <person name="Berlin A."/>
            <person name="Borenstein D."/>
            <person name="Chen Z."/>
            <person name="Engels R."/>
            <person name="Freedman E."/>
            <person name="Gellesch M."/>
            <person name="Goldberg J."/>
            <person name="Griggs A."/>
            <person name="Gujja S."/>
            <person name="Heiman D."/>
            <person name="Hepburn T."/>
            <person name="Howarth C."/>
            <person name="Jen D."/>
            <person name="Larson L."/>
            <person name="Lewis B."/>
            <person name="Mehta T."/>
            <person name="Park D."/>
            <person name="Pearson M."/>
            <person name="Roberts A."/>
            <person name="Saif S."/>
            <person name="Shenoy N."/>
            <person name="Sisk P."/>
            <person name="Stolte C."/>
            <person name="Sykes S."/>
            <person name="Walk T."/>
            <person name="White J."/>
            <person name="Yandava C."/>
            <person name="Burger G."/>
            <person name="Gray M.W."/>
            <person name="Holland P.W.H."/>
            <person name="King N."/>
            <person name="Lang F.B.F."/>
            <person name="Roger A.J."/>
            <person name="Ruiz-Trillo I."/>
            <person name="Lander E."/>
            <person name="Nusbaum C."/>
        </authorList>
    </citation>
    <scope>NUCLEOTIDE SEQUENCE [LARGE SCALE GENOMIC DNA]</scope>
    <source>
        <strain evidence="8">ATCC 38327</strain>
    </source>
</reference>
<feature type="domain" description="Proteasome component Ecm29 N-terminal" evidence="5">
    <location>
        <begin position="18"/>
        <end position="176"/>
    </location>
</feature>
<evidence type="ECO:0000256" key="3">
    <source>
        <dbReference type="ARBA" id="ARBA00022737"/>
    </source>
</evidence>
<dbReference type="PANTHER" id="PTHR23346:SF19">
    <property type="entry name" value="PROTEASOME ADAPTER AND SCAFFOLD PROTEIN ECM29"/>
    <property type="match status" value="1"/>
</dbReference>
<dbReference type="Pfam" id="PF24492">
    <property type="entry name" value="HEAT_ECM29"/>
    <property type="match status" value="1"/>
</dbReference>
<evidence type="ECO:0000256" key="4">
    <source>
        <dbReference type="ARBA" id="ARBA00022942"/>
    </source>
</evidence>
<dbReference type="EMBL" id="GG745367">
    <property type="protein sequence ID" value="KNE70625.1"/>
    <property type="molecule type" value="Genomic_DNA"/>
</dbReference>
<dbReference type="SUPFAM" id="SSF48371">
    <property type="entry name" value="ARM repeat"/>
    <property type="match status" value="2"/>
</dbReference>
<feature type="domain" description="Proteasome adapter and scaffold protein ECM29 HEAT-repeat" evidence="6">
    <location>
        <begin position="1158"/>
        <end position="1320"/>
    </location>
</feature>
<dbReference type="InterPro" id="IPR055443">
    <property type="entry name" value="HEAT_ECM29"/>
</dbReference>
<keyword evidence="3" id="KW-0677">Repeat</keyword>
<dbReference type="InterPro" id="IPR024372">
    <property type="entry name" value="Ecm29_N"/>
</dbReference>
<dbReference type="GO" id="GO:0005634">
    <property type="term" value="C:nucleus"/>
    <property type="evidence" value="ECO:0007669"/>
    <property type="project" value="TreeGrafter"/>
</dbReference>
<dbReference type="GO" id="GO:0036503">
    <property type="term" value="P:ERAD pathway"/>
    <property type="evidence" value="ECO:0007669"/>
    <property type="project" value="TreeGrafter"/>
</dbReference>
<proteinExistence type="predicted"/>
<evidence type="ECO:0000313" key="8">
    <source>
        <dbReference type="Proteomes" id="UP000054350"/>
    </source>
</evidence>
<dbReference type="VEuPathDB" id="FungiDB:AMAG_15381"/>
<evidence type="ECO:0000256" key="2">
    <source>
        <dbReference type="ARBA" id="ARBA00022490"/>
    </source>
</evidence>